<proteinExistence type="predicted"/>
<dbReference type="Pfam" id="PF02470">
    <property type="entry name" value="MlaD"/>
    <property type="match status" value="1"/>
</dbReference>
<evidence type="ECO:0000256" key="1">
    <source>
        <dbReference type="SAM" id="Phobius"/>
    </source>
</evidence>
<evidence type="ECO:0000313" key="4">
    <source>
        <dbReference type="Proteomes" id="UP001317532"/>
    </source>
</evidence>
<keyword evidence="1" id="KW-1133">Transmembrane helix</keyword>
<dbReference type="AlphaFoldDB" id="A0AAN1XV33"/>
<dbReference type="RefSeq" id="WP_317996034.1">
    <property type="nucleotide sequence ID" value="NZ_AP025523.1"/>
</dbReference>
<keyword evidence="1" id="KW-0812">Transmembrane</keyword>
<gene>
    <name evidence="3" type="ORF">WPS_02320</name>
</gene>
<organism evidence="3 4">
    <name type="scientific">Vulcanimicrobium alpinum</name>
    <dbReference type="NCBI Taxonomy" id="3016050"/>
    <lineage>
        <taxon>Bacteria</taxon>
        <taxon>Bacillati</taxon>
        <taxon>Vulcanimicrobiota</taxon>
        <taxon>Vulcanimicrobiia</taxon>
        <taxon>Vulcanimicrobiales</taxon>
        <taxon>Vulcanimicrobiaceae</taxon>
        <taxon>Vulcanimicrobium</taxon>
    </lineage>
</organism>
<dbReference type="EMBL" id="AP025523">
    <property type="protein sequence ID" value="BDE04956.1"/>
    <property type="molecule type" value="Genomic_DNA"/>
</dbReference>
<dbReference type="PANTHER" id="PTHR33371:SF4">
    <property type="entry name" value="INTERMEMBRANE PHOSPHOLIPID TRANSPORT SYSTEM BINDING PROTEIN MLAD"/>
    <property type="match status" value="1"/>
</dbReference>
<sequence length="290" mass="30265">MTDGFHDAPAPGSGAIPLVRRDRHPFAAFGALVLLLIGAALAIATLVVTRRDADVRTLSVQVASAAGVSQGDAVWLSGMRVGRVAAIALTEGRLVTIRCEVDPRIGLPPGAQVVVTTGLYGDRKVEIATRGGETPDDNALVGYVRAEEGLRSNPFDPLAAATAHLFADVSRLQNRGQGQAAATIASVARLQAAVVRLRANAGALAARGSPLVHVPSMRRAILPAPAPAMRAQLGDAVAQAQRARTHLTVARATLVDDPALRRGIEGDERAVQAALAAIRETMPRAFPHDR</sequence>
<dbReference type="InterPro" id="IPR003399">
    <property type="entry name" value="Mce/MlaD"/>
</dbReference>
<evidence type="ECO:0000313" key="3">
    <source>
        <dbReference type="EMBL" id="BDE04956.1"/>
    </source>
</evidence>
<feature type="transmembrane region" description="Helical" evidence="1">
    <location>
        <begin position="26"/>
        <end position="48"/>
    </location>
</feature>
<dbReference type="Proteomes" id="UP001317532">
    <property type="component" value="Chromosome"/>
</dbReference>
<keyword evidence="1" id="KW-0472">Membrane</keyword>
<dbReference type="InterPro" id="IPR052336">
    <property type="entry name" value="MlaD_Phospholipid_Transporter"/>
</dbReference>
<dbReference type="KEGG" id="vab:WPS_02320"/>
<name>A0AAN1XV33_UNVUL</name>
<dbReference type="PANTHER" id="PTHR33371">
    <property type="entry name" value="INTERMEMBRANE PHOSPHOLIPID TRANSPORT SYSTEM BINDING PROTEIN MLAD-RELATED"/>
    <property type="match status" value="1"/>
</dbReference>
<protein>
    <recommendedName>
        <fullName evidence="2">Mce/MlaD domain-containing protein</fullName>
    </recommendedName>
</protein>
<accession>A0AAN1XV33</accession>
<evidence type="ECO:0000259" key="2">
    <source>
        <dbReference type="Pfam" id="PF02470"/>
    </source>
</evidence>
<reference evidence="3 4" key="1">
    <citation type="journal article" date="2022" name="ISME Commun">
        <title>Vulcanimicrobium alpinus gen. nov. sp. nov., the first cultivated representative of the candidate phylum 'Eremiobacterota', is a metabolically versatile aerobic anoxygenic phototroph.</title>
        <authorList>
            <person name="Yabe S."/>
            <person name="Muto K."/>
            <person name="Abe K."/>
            <person name="Yokota A."/>
            <person name="Staudigel H."/>
            <person name="Tebo B.M."/>
        </authorList>
    </citation>
    <scope>NUCLEOTIDE SEQUENCE [LARGE SCALE GENOMIC DNA]</scope>
    <source>
        <strain evidence="3 4">WC8-2</strain>
    </source>
</reference>
<feature type="domain" description="Mce/MlaD" evidence="2">
    <location>
        <begin position="57"/>
        <end position="127"/>
    </location>
</feature>
<keyword evidence="4" id="KW-1185">Reference proteome</keyword>